<dbReference type="InterPro" id="IPR006059">
    <property type="entry name" value="SBP"/>
</dbReference>
<gene>
    <name evidence="6" type="ORF">OKJ48_07770</name>
</gene>
<dbReference type="InterPro" id="IPR050490">
    <property type="entry name" value="Bact_solute-bd_prot1"/>
</dbReference>
<dbReference type="PANTHER" id="PTHR43649:SF31">
    <property type="entry name" value="SN-GLYCEROL-3-PHOSPHATE-BINDING PERIPLASMIC PROTEIN UGPB"/>
    <property type="match status" value="1"/>
</dbReference>
<dbReference type="EMBL" id="JAOZYB010000038">
    <property type="protein sequence ID" value="MEB3960146.1"/>
    <property type="molecule type" value="Genomic_DNA"/>
</dbReference>
<evidence type="ECO:0000256" key="1">
    <source>
        <dbReference type="ARBA" id="ARBA00004196"/>
    </source>
</evidence>
<comment type="similarity">
    <text evidence="2">Belongs to the bacterial solute-binding protein 1 family.</text>
</comment>
<sequence>MSSTQKSSRRRRTGAALLCLSALSTVVSCGGSGGDSAGGTTIDYWLWDDKQLPAYQECATAFQKANPDITIKITQTAWAQYWTNLTTQLTSGDAPDVWTNQASYYPQFATTDQLLDLQPYVEKDKLDLSAYQAGLADTWVKDGKRYGLPKDWDTMALVYNTTMLEKQGVDAAQLADLTWNPDDGGTLEQAIAKATVDTEGRNGLDPDFDKKHVKTYGFLPEWADGSQGQNGWGEFAAANGFTYLDKNPWGTKYRYDDPKLAETIAWFKHLIDQGYAPRFDKQSSVANSELLTAGKGAIMVAGSWTIPTFTDPKVKQKLAFAPLPTGPAGRKSAINGLSDAIWAGSEHKDQAWKWVEFLASADCQNRVAEHAVVFPALKSATDKALAAHRAKGRDVHVFTDIVGDKDSTFQLPVTEHGTEIGPIVQDAVQSAILGQARPQSALKSANDKVNGLFK</sequence>
<dbReference type="SUPFAM" id="SSF53850">
    <property type="entry name" value="Periplasmic binding protein-like II"/>
    <property type="match status" value="1"/>
</dbReference>
<accession>A0ABU6C601</accession>
<evidence type="ECO:0000256" key="4">
    <source>
        <dbReference type="ARBA" id="ARBA00022729"/>
    </source>
</evidence>
<dbReference type="RefSeq" id="WP_324767171.1">
    <property type="nucleotide sequence ID" value="NZ_BAAATS010000007.1"/>
</dbReference>
<proteinExistence type="inferred from homology"/>
<dbReference type="Gene3D" id="3.40.190.10">
    <property type="entry name" value="Periplasmic binding protein-like II"/>
    <property type="match status" value="1"/>
</dbReference>
<dbReference type="CDD" id="cd13585">
    <property type="entry name" value="PBP2_TMBP_like"/>
    <property type="match status" value="1"/>
</dbReference>
<dbReference type="Proteomes" id="UP001352223">
    <property type="component" value="Unassembled WGS sequence"/>
</dbReference>
<dbReference type="PANTHER" id="PTHR43649">
    <property type="entry name" value="ARABINOSE-BINDING PROTEIN-RELATED"/>
    <property type="match status" value="1"/>
</dbReference>
<evidence type="ECO:0000256" key="5">
    <source>
        <dbReference type="SAM" id="SignalP"/>
    </source>
</evidence>
<evidence type="ECO:0000256" key="2">
    <source>
        <dbReference type="ARBA" id="ARBA00008520"/>
    </source>
</evidence>
<evidence type="ECO:0000313" key="6">
    <source>
        <dbReference type="EMBL" id="MEB3960146.1"/>
    </source>
</evidence>
<comment type="caution">
    <text evidence="6">The sequence shown here is derived from an EMBL/GenBank/DDBJ whole genome shotgun (WGS) entry which is preliminary data.</text>
</comment>
<dbReference type="Pfam" id="PF13416">
    <property type="entry name" value="SBP_bac_8"/>
    <property type="match status" value="1"/>
</dbReference>
<comment type="subcellular location">
    <subcellularLocation>
        <location evidence="1">Cell envelope</location>
    </subcellularLocation>
</comment>
<organism evidence="6 7">
    <name type="scientific">Streptomyces kunmingensis</name>
    <dbReference type="NCBI Taxonomy" id="68225"/>
    <lineage>
        <taxon>Bacteria</taxon>
        <taxon>Bacillati</taxon>
        <taxon>Actinomycetota</taxon>
        <taxon>Actinomycetes</taxon>
        <taxon>Kitasatosporales</taxon>
        <taxon>Streptomycetaceae</taxon>
        <taxon>Streptomyces</taxon>
    </lineage>
</organism>
<protein>
    <submittedName>
        <fullName evidence="6">Sugar ABC transporter substrate-binding protein</fullName>
    </submittedName>
</protein>
<evidence type="ECO:0000256" key="3">
    <source>
        <dbReference type="ARBA" id="ARBA00022448"/>
    </source>
</evidence>
<reference evidence="6 7" key="1">
    <citation type="submission" date="2022-10" db="EMBL/GenBank/DDBJ databases">
        <authorList>
            <person name="Xie J."/>
            <person name="Shen N."/>
        </authorList>
    </citation>
    <scope>NUCLEOTIDE SEQUENCE [LARGE SCALE GENOMIC DNA]</scope>
    <source>
        <strain evidence="6 7">DSM 41681</strain>
    </source>
</reference>
<feature type="signal peptide" evidence="5">
    <location>
        <begin position="1"/>
        <end position="30"/>
    </location>
</feature>
<keyword evidence="7" id="KW-1185">Reference proteome</keyword>
<name>A0ABU6C601_9ACTN</name>
<feature type="chain" id="PRO_5046747680" evidence="5">
    <location>
        <begin position="31"/>
        <end position="454"/>
    </location>
</feature>
<keyword evidence="4 5" id="KW-0732">Signal</keyword>
<keyword evidence="3" id="KW-0813">Transport</keyword>
<dbReference type="PROSITE" id="PS51257">
    <property type="entry name" value="PROKAR_LIPOPROTEIN"/>
    <property type="match status" value="1"/>
</dbReference>
<evidence type="ECO:0000313" key="7">
    <source>
        <dbReference type="Proteomes" id="UP001352223"/>
    </source>
</evidence>